<evidence type="ECO:0000313" key="1">
    <source>
        <dbReference type="EMBL" id="KAJ8415662.1"/>
    </source>
</evidence>
<protein>
    <submittedName>
        <fullName evidence="1">Uncharacterized protein</fullName>
    </submittedName>
</protein>
<reference evidence="1" key="1">
    <citation type="journal article" date="2023" name="Science">
        <title>Genome structures resolve the early diversification of teleost fishes.</title>
        <authorList>
            <person name="Parey E."/>
            <person name="Louis A."/>
            <person name="Montfort J."/>
            <person name="Bouchez O."/>
            <person name="Roques C."/>
            <person name="Iampietro C."/>
            <person name="Lluch J."/>
            <person name="Castinel A."/>
            <person name="Donnadieu C."/>
            <person name="Desvignes T."/>
            <person name="Floi Bucao C."/>
            <person name="Jouanno E."/>
            <person name="Wen M."/>
            <person name="Mejri S."/>
            <person name="Dirks R."/>
            <person name="Jansen H."/>
            <person name="Henkel C."/>
            <person name="Chen W.J."/>
            <person name="Zahm M."/>
            <person name="Cabau C."/>
            <person name="Klopp C."/>
            <person name="Thompson A.W."/>
            <person name="Robinson-Rechavi M."/>
            <person name="Braasch I."/>
            <person name="Lecointre G."/>
            <person name="Bobe J."/>
            <person name="Postlethwait J.H."/>
            <person name="Berthelot C."/>
            <person name="Roest Crollius H."/>
            <person name="Guiguen Y."/>
        </authorList>
    </citation>
    <scope>NUCLEOTIDE SEQUENCE</scope>
    <source>
        <strain evidence="1">NC1722</strain>
    </source>
</reference>
<dbReference type="Proteomes" id="UP001221898">
    <property type="component" value="Unassembled WGS sequence"/>
</dbReference>
<keyword evidence="2" id="KW-1185">Reference proteome</keyword>
<sequence length="216" mass="24121">MYEPKFSCRRTKCDAIVTNVLTPWANDEVKRDLDNVEFGCLSMDASNHGHLRLLPILDRYCKLYDGTTSAEIKPLDFVELRGETAKQIASEILSVMHKFNLENKVVAFSADNTNTNFGGLNQIERQNVHTKVKAAVQREVIGLGCPAHIMQHVFWLEMEKAVETVQTKCPAVTINEDALFDEVIYLNAYVKGAMLAEWSAAEATVAGERGATQQRG</sequence>
<evidence type="ECO:0000313" key="2">
    <source>
        <dbReference type="Proteomes" id="UP001221898"/>
    </source>
</evidence>
<accession>A0AAD7X072</accession>
<dbReference type="EMBL" id="JAINUG010000008">
    <property type="protein sequence ID" value="KAJ8415662.1"/>
    <property type="molecule type" value="Genomic_DNA"/>
</dbReference>
<dbReference type="AlphaFoldDB" id="A0AAD7X072"/>
<proteinExistence type="predicted"/>
<gene>
    <name evidence="1" type="ORF">AAFF_G00402190</name>
</gene>
<organism evidence="1 2">
    <name type="scientific">Aldrovandia affinis</name>
    <dbReference type="NCBI Taxonomy" id="143900"/>
    <lineage>
        <taxon>Eukaryota</taxon>
        <taxon>Metazoa</taxon>
        <taxon>Chordata</taxon>
        <taxon>Craniata</taxon>
        <taxon>Vertebrata</taxon>
        <taxon>Euteleostomi</taxon>
        <taxon>Actinopterygii</taxon>
        <taxon>Neopterygii</taxon>
        <taxon>Teleostei</taxon>
        <taxon>Notacanthiformes</taxon>
        <taxon>Halosauridae</taxon>
        <taxon>Aldrovandia</taxon>
    </lineage>
</organism>
<name>A0AAD7X072_9TELE</name>
<comment type="caution">
    <text evidence="1">The sequence shown here is derived from an EMBL/GenBank/DDBJ whole genome shotgun (WGS) entry which is preliminary data.</text>
</comment>